<dbReference type="EMBL" id="VITY01000020">
    <property type="protein sequence ID" value="TWB87776.1"/>
    <property type="molecule type" value="Genomic_DNA"/>
</dbReference>
<gene>
    <name evidence="1" type="ORF">FBZ93_12074</name>
</gene>
<dbReference type="Proteomes" id="UP000321304">
    <property type="component" value="Unassembled WGS sequence"/>
</dbReference>
<proteinExistence type="predicted"/>
<dbReference type="PANTHER" id="PTHR48228:SF5">
    <property type="entry name" value="ALPHA-METHYLACYL-COA RACEMASE"/>
    <property type="match status" value="1"/>
</dbReference>
<protein>
    <submittedName>
        <fullName evidence="1">Alpha-methylacyl-CoA racemase</fullName>
    </submittedName>
</protein>
<dbReference type="InterPro" id="IPR023606">
    <property type="entry name" value="CoA-Trfase_III_dom_1_sf"/>
</dbReference>
<evidence type="ECO:0000313" key="1">
    <source>
        <dbReference type="EMBL" id="TWB87776.1"/>
    </source>
</evidence>
<keyword evidence="2" id="KW-1185">Reference proteome</keyword>
<dbReference type="Gene3D" id="3.40.50.10540">
    <property type="entry name" value="Crotonobetainyl-coa:carnitine coa-transferase, domain 1"/>
    <property type="match status" value="1"/>
</dbReference>
<reference evidence="1 2" key="1">
    <citation type="submission" date="2019-06" db="EMBL/GenBank/DDBJ databases">
        <title>Genomic Encyclopedia of Type Strains, Phase IV (KMG-V): Genome sequencing to study the core and pangenomes of soil and plant-associated prokaryotes.</title>
        <authorList>
            <person name="Whitman W."/>
        </authorList>
    </citation>
    <scope>NUCLEOTIDE SEQUENCE [LARGE SCALE GENOMIC DNA]</scope>
    <source>
        <strain evidence="1 2">BR 10355</strain>
    </source>
</reference>
<dbReference type="Gene3D" id="3.30.1540.10">
    <property type="entry name" value="formyl-coa transferase, domain 3"/>
    <property type="match status" value="1"/>
</dbReference>
<name>A0A560KX09_9BRAD</name>
<comment type="caution">
    <text evidence="1">The sequence shown here is derived from an EMBL/GenBank/DDBJ whole genome shotgun (WGS) entry which is preliminary data.</text>
</comment>
<dbReference type="InterPro" id="IPR050509">
    <property type="entry name" value="CoA-transferase_III"/>
</dbReference>
<dbReference type="PANTHER" id="PTHR48228">
    <property type="entry name" value="SUCCINYL-COA--D-CITRAMALATE COA-TRANSFERASE"/>
    <property type="match status" value="1"/>
</dbReference>
<accession>A0A560KX09</accession>
<dbReference type="InterPro" id="IPR003673">
    <property type="entry name" value="CoA-Trfase_fam_III"/>
</dbReference>
<dbReference type="GO" id="GO:0003824">
    <property type="term" value="F:catalytic activity"/>
    <property type="evidence" value="ECO:0007669"/>
    <property type="project" value="InterPro"/>
</dbReference>
<dbReference type="Pfam" id="PF02515">
    <property type="entry name" value="CoA_transf_3"/>
    <property type="match status" value="1"/>
</dbReference>
<dbReference type="AlphaFoldDB" id="A0A560KX09"/>
<sequence length="379" mass="40412">MRSTRGPAMDADDTNVPPRGPLAGVRVIEMDALGPVPYCALLLVGMGADVVHVARPKASDPLAGIDITRQGRPSVDVDLKAPDGVAFVRRLAASADIFLEGSRPGAMERLGIGPKDLAAANPRLVYGRMTGWGQNGPLSHTAGHDINYIALSGALSTIGRPGERPVPPLNLVGDYGGGALFLAMGVLAALLEARRSGRGQVVDAAMVDGSASLMTLFYGLAAFGKWSETRGTNFLDGGAPWYDTYETADGRYVAVGAVEEPFWLVLLSGLRINPDELPRRTDKEGWPRIRAELAKAFRSRTRDEWEAHFSATDACVSPVLTLAEAALHPHLVERRTFRMGNGVMQPAPAPRFDYPAPLPETAGNIALADALARWEDAST</sequence>
<organism evidence="1 2">
    <name type="scientific">Bradyrhizobium macuxiense</name>
    <dbReference type="NCBI Taxonomy" id="1755647"/>
    <lineage>
        <taxon>Bacteria</taxon>
        <taxon>Pseudomonadati</taxon>
        <taxon>Pseudomonadota</taxon>
        <taxon>Alphaproteobacteria</taxon>
        <taxon>Hyphomicrobiales</taxon>
        <taxon>Nitrobacteraceae</taxon>
        <taxon>Bradyrhizobium</taxon>
    </lineage>
</organism>
<dbReference type="InterPro" id="IPR044855">
    <property type="entry name" value="CoA-Trfase_III_dom3_sf"/>
</dbReference>
<evidence type="ECO:0000313" key="2">
    <source>
        <dbReference type="Proteomes" id="UP000321304"/>
    </source>
</evidence>
<dbReference type="SUPFAM" id="SSF89796">
    <property type="entry name" value="CoA-transferase family III (CaiB/BaiF)"/>
    <property type="match status" value="1"/>
</dbReference>